<dbReference type="ExpressionAtlas" id="G7KFX1">
    <property type="expression patterns" value="differential"/>
</dbReference>
<dbReference type="HOGENOM" id="CLU_086509_0_1_1"/>
<evidence type="ECO:0000313" key="2">
    <source>
        <dbReference type="EMBL" id="AES99158.1"/>
    </source>
</evidence>
<proteinExistence type="predicted"/>
<reference evidence="2 5" key="1">
    <citation type="journal article" date="2011" name="Nature">
        <title>The Medicago genome provides insight into the evolution of rhizobial symbioses.</title>
        <authorList>
            <person name="Young N.D."/>
            <person name="Debelle F."/>
            <person name="Oldroyd G.E."/>
            <person name="Geurts R."/>
            <person name="Cannon S.B."/>
            <person name="Udvardi M.K."/>
            <person name="Benedito V.A."/>
            <person name="Mayer K.F."/>
            <person name="Gouzy J."/>
            <person name="Schoof H."/>
            <person name="Van de Peer Y."/>
            <person name="Proost S."/>
            <person name="Cook D.R."/>
            <person name="Meyers B.C."/>
            <person name="Spannagl M."/>
            <person name="Cheung F."/>
            <person name="De Mita S."/>
            <person name="Krishnakumar V."/>
            <person name="Gundlach H."/>
            <person name="Zhou S."/>
            <person name="Mudge J."/>
            <person name="Bharti A.K."/>
            <person name="Murray J.D."/>
            <person name="Naoumkina M.A."/>
            <person name="Rosen B."/>
            <person name="Silverstein K.A."/>
            <person name="Tang H."/>
            <person name="Rombauts S."/>
            <person name="Zhao P.X."/>
            <person name="Zhou P."/>
            <person name="Barbe V."/>
            <person name="Bardou P."/>
            <person name="Bechner M."/>
            <person name="Bellec A."/>
            <person name="Berger A."/>
            <person name="Berges H."/>
            <person name="Bidwell S."/>
            <person name="Bisseling T."/>
            <person name="Choisne N."/>
            <person name="Couloux A."/>
            <person name="Denny R."/>
            <person name="Deshpande S."/>
            <person name="Dai X."/>
            <person name="Doyle J.J."/>
            <person name="Dudez A.M."/>
            <person name="Farmer A.D."/>
            <person name="Fouteau S."/>
            <person name="Franken C."/>
            <person name="Gibelin C."/>
            <person name="Gish J."/>
            <person name="Goldstein S."/>
            <person name="Gonzalez A.J."/>
            <person name="Green P.J."/>
            <person name="Hallab A."/>
            <person name="Hartog M."/>
            <person name="Hua A."/>
            <person name="Humphray S.J."/>
            <person name="Jeong D.H."/>
            <person name="Jing Y."/>
            <person name="Jocker A."/>
            <person name="Kenton S.M."/>
            <person name="Kim D.J."/>
            <person name="Klee K."/>
            <person name="Lai H."/>
            <person name="Lang C."/>
            <person name="Lin S."/>
            <person name="Macmil S.L."/>
            <person name="Magdelenat G."/>
            <person name="Matthews L."/>
            <person name="McCorrison J."/>
            <person name="Monaghan E.L."/>
            <person name="Mun J.H."/>
            <person name="Najar F.Z."/>
            <person name="Nicholson C."/>
            <person name="Noirot C."/>
            <person name="O'Bleness M."/>
            <person name="Paule C.R."/>
            <person name="Poulain J."/>
            <person name="Prion F."/>
            <person name="Qin B."/>
            <person name="Qu C."/>
            <person name="Retzel E.F."/>
            <person name="Riddle C."/>
            <person name="Sallet E."/>
            <person name="Samain S."/>
            <person name="Samson N."/>
            <person name="Sanders I."/>
            <person name="Saurat O."/>
            <person name="Scarpelli C."/>
            <person name="Schiex T."/>
            <person name="Segurens B."/>
            <person name="Severin A.J."/>
            <person name="Sherrier D.J."/>
            <person name="Shi R."/>
            <person name="Sims S."/>
            <person name="Singer S.R."/>
            <person name="Sinharoy S."/>
            <person name="Sterck L."/>
            <person name="Viollet A."/>
            <person name="Wang B.B."/>
            <person name="Wang K."/>
            <person name="Wang M."/>
            <person name="Wang X."/>
            <person name="Warfsmann J."/>
            <person name="Weissenbach J."/>
            <person name="White D.D."/>
            <person name="White J.D."/>
            <person name="Wiley G.B."/>
            <person name="Wincker P."/>
            <person name="Xing Y."/>
            <person name="Yang L."/>
            <person name="Yao Z."/>
            <person name="Ying F."/>
            <person name="Zhai J."/>
            <person name="Zhou L."/>
            <person name="Zuber A."/>
            <person name="Denarie J."/>
            <person name="Dixon R.A."/>
            <person name="May G.D."/>
            <person name="Schwartz D.C."/>
            <person name="Rogers J."/>
            <person name="Quetier F."/>
            <person name="Town C.D."/>
            <person name="Roe B.A."/>
        </authorList>
    </citation>
    <scope>NUCLEOTIDE SEQUENCE [LARGE SCALE GENOMIC DNA]</scope>
    <source>
        <strain evidence="2">A17</strain>
        <strain evidence="4 5">cv. Jemalong A17</strain>
    </source>
</reference>
<evidence type="ECO:0000256" key="1">
    <source>
        <dbReference type="SAM" id="Phobius"/>
    </source>
</evidence>
<dbReference type="EMBL" id="CM001221">
    <property type="protein sequence ID" value="AES99158.1"/>
    <property type="molecule type" value="Genomic_DNA"/>
</dbReference>
<evidence type="ECO:0000313" key="4">
    <source>
        <dbReference type="EnsemblPlants" id="AES99158"/>
    </source>
</evidence>
<dbReference type="Proteomes" id="UP000002051">
    <property type="component" value="Chromosome 5"/>
</dbReference>
<dbReference type="KEGG" id="mtr:11432091"/>
<keyword evidence="1 2" id="KW-0812">Transmembrane</keyword>
<organism evidence="2 5">
    <name type="scientific">Medicago truncatula</name>
    <name type="common">Barrel medic</name>
    <name type="synonym">Medicago tribuloides</name>
    <dbReference type="NCBI Taxonomy" id="3880"/>
    <lineage>
        <taxon>Eukaryota</taxon>
        <taxon>Viridiplantae</taxon>
        <taxon>Streptophyta</taxon>
        <taxon>Embryophyta</taxon>
        <taxon>Tracheophyta</taxon>
        <taxon>Spermatophyta</taxon>
        <taxon>Magnoliopsida</taxon>
        <taxon>eudicotyledons</taxon>
        <taxon>Gunneridae</taxon>
        <taxon>Pentapetalae</taxon>
        <taxon>rosids</taxon>
        <taxon>fabids</taxon>
        <taxon>Fabales</taxon>
        <taxon>Fabaceae</taxon>
        <taxon>Papilionoideae</taxon>
        <taxon>50 kb inversion clade</taxon>
        <taxon>NPAAA clade</taxon>
        <taxon>Hologalegina</taxon>
        <taxon>IRL clade</taxon>
        <taxon>Trifolieae</taxon>
        <taxon>Medicago</taxon>
    </lineage>
</organism>
<reference evidence="3" key="4">
    <citation type="journal article" date="2018" name="Nat. Plants">
        <title>Whole-genome landscape of Medicago truncatula symbiotic genes.</title>
        <authorList>
            <person name="Pecrix Y."/>
            <person name="Gamas P."/>
            <person name="Carrere S."/>
        </authorList>
    </citation>
    <scope>NUCLEOTIDE SEQUENCE</scope>
    <source>
        <tissue evidence="3">Leaves</tissue>
    </source>
</reference>
<sequence>MAEKENGVTVEQESFNKKKIYDVVQSLILEPCDTANRIKTSLSPYIPEASRNYTRRVLRWSRQGSSLRPLLLISVGTIALVALTGLLTFMLLLLVATINAIIVSLFISLAVAGGFLALFFALVTAIYIGALSVAIFAISTVVFWTTVAILITAGWVGFFCTAWLIASKSLGFAKHSFSVSGSAISNYSAAWGSRNLSHKHSD</sequence>
<dbReference type="OrthoDB" id="1925129at2759"/>
<dbReference type="Proteomes" id="UP000265566">
    <property type="component" value="Chromosome 5"/>
</dbReference>
<name>G7KFX1_MEDTR</name>
<evidence type="ECO:0000313" key="5">
    <source>
        <dbReference type="Proteomes" id="UP000002051"/>
    </source>
</evidence>
<reference evidence="2 5" key="2">
    <citation type="journal article" date="2014" name="BMC Genomics">
        <title>An improved genome release (version Mt4.0) for the model legume Medicago truncatula.</title>
        <authorList>
            <person name="Tang H."/>
            <person name="Krishnakumar V."/>
            <person name="Bidwell S."/>
            <person name="Rosen B."/>
            <person name="Chan A."/>
            <person name="Zhou S."/>
            <person name="Gentzbittel L."/>
            <person name="Childs K.L."/>
            <person name="Yandell M."/>
            <person name="Gundlach H."/>
            <person name="Mayer K.F."/>
            <person name="Schwartz D.C."/>
            <person name="Town C.D."/>
        </authorList>
    </citation>
    <scope>GENOME REANNOTATION</scope>
    <source>
        <strain evidence="4 5">cv. Jemalong A17</strain>
    </source>
</reference>
<feature type="transmembrane region" description="Helical" evidence="1">
    <location>
        <begin position="102"/>
        <end position="128"/>
    </location>
</feature>
<dbReference type="eggNOG" id="ENOG502RYAW">
    <property type="taxonomic scope" value="Eukaryota"/>
</dbReference>
<accession>G7KFX1</accession>
<feature type="transmembrane region" description="Helical" evidence="1">
    <location>
        <begin position="134"/>
        <end position="166"/>
    </location>
</feature>
<dbReference type="STRING" id="3880.G7KFX1"/>
<keyword evidence="1" id="KW-0472">Membrane</keyword>
<evidence type="ECO:0000313" key="3">
    <source>
        <dbReference type="EMBL" id="RHN56864.1"/>
    </source>
</evidence>
<keyword evidence="1" id="KW-1133">Transmembrane helix</keyword>
<dbReference type="EMBL" id="PSQE01000005">
    <property type="protein sequence ID" value="RHN56864.1"/>
    <property type="molecule type" value="Genomic_DNA"/>
</dbReference>
<dbReference type="PaxDb" id="3880-AES99158"/>
<gene>
    <name evidence="4" type="primary">11432091</name>
    <name evidence="2" type="ordered locus">MTR_5g077280</name>
    <name evidence="3" type="ORF">MtrunA17_Chr5g0434081</name>
</gene>
<dbReference type="PANTHER" id="PTHR35508">
    <property type="entry name" value="VOLTAGE-DEPENDENT L-TYPE CALCIUM CHANNEL SUBUNIT"/>
    <property type="match status" value="1"/>
</dbReference>
<dbReference type="OMA" id="AAWGTRN"/>
<dbReference type="EnsemblPlants" id="AES99158">
    <property type="protein sequence ID" value="AES99158"/>
    <property type="gene ID" value="MTR_5g077280"/>
</dbReference>
<protein>
    <submittedName>
        <fullName evidence="2">Transmembrane protein, putative</fullName>
    </submittedName>
</protein>
<feature type="transmembrane region" description="Helical" evidence="1">
    <location>
        <begin position="70"/>
        <end position="95"/>
    </location>
</feature>
<reference evidence="4" key="3">
    <citation type="submission" date="2015-04" db="UniProtKB">
        <authorList>
            <consortium name="EnsemblPlants"/>
        </authorList>
    </citation>
    <scope>IDENTIFICATION</scope>
    <source>
        <strain evidence="4">cv. Jemalong A17</strain>
    </source>
</reference>
<dbReference type="Gramene" id="rna32324">
    <property type="protein sequence ID" value="RHN56864.1"/>
    <property type="gene ID" value="gene32324"/>
</dbReference>
<dbReference type="AlphaFoldDB" id="G7KFX1"/>
<dbReference type="PANTHER" id="PTHR35508:SF3">
    <property type="entry name" value="PROTEIN, PUTATIVE-RELATED"/>
    <property type="match status" value="1"/>
</dbReference>
<keyword evidence="5" id="KW-1185">Reference proteome</keyword>